<dbReference type="Pfam" id="PF00359">
    <property type="entry name" value="PTS_EIIA_2"/>
    <property type="match status" value="1"/>
</dbReference>
<dbReference type="Pfam" id="PF05043">
    <property type="entry name" value="Mga"/>
    <property type="match status" value="1"/>
</dbReference>
<dbReference type="Proteomes" id="UP000324336">
    <property type="component" value="Unassembled WGS sequence"/>
</dbReference>
<dbReference type="InterPro" id="IPR050661">
    <property type="entry name" value="BglG_antiterminators"/>
</dbReference>
<feature type="coiled-coil region" evidence="6">
    <location>
        <begin position="25"/>
        <end position="59"/>
    </location>
</feature>
<evidence type="ECO:0000313" key="11">
    <source>
        <dbReference type="EMBL" id="TXJ31094.1"/>
    </source>
</evidence>
<feature type="domain" description="PTS EIIA type-2" evidence="7">
    <location>
        <begin position="483"/>
        <end position="622"/>
    </location>
</feature>
<keyword evidence="4" id="KW-0010">Activator</keyword>
<reference evidence="12 13" key="1">
    <citation type="journal article" date="1992" name="Lakartidningen">
        <title>[Penicillin V and not amoxicillin is the first choice preparation in acute otitis].</title>
        <authorList>
            <person name="Kamme C."/>
            <person name="Lundgren K."/>
            <person name="Prellner K."/>
        </authorList>
    </citation>
    <scope>NUCLEOTIDE SEQUENCE [LARGE SCALE GENOMIC DNA]</scope>
    <source>
        <strain evidence="10 13">PC4597II</strain>
        <strain evidence="11 12">PC5099IV</strain>
    </source>
</reference>
<reference evidence="10" key="2">
    <citation type="submission" date="2019-01" db="EMBL/GenBank/DDBJ databases">
        <authorList>
            <person name="Thorell K."/>
        </authorList>
    </citation>
    <scope>NUCLEOTIDE SEQUENCE</scope>
    <source>
        <strain evidence="10">PC4597II</strain>
        <strain evidence="11">PC5099IV</strain>
    </source>
</reference>
<dbReference type="InterPro" id="IPR036390">
    <property type="entry name" value="WH_DNA-bd_sf"/>
</dbReference>
<dbReference type="Pfam" id="PF08279">
    <property type="entry name" value="HTH_11"/>
    <property type="match status" value="1"/>
</dbReference>
<dbReference type="InterPro" id="IPR036095">
    <property type="entry name" value="PTS_EIIB-like_sf"/>
</dbReference>
<dbReference type="Gene3D" id="1.10.10.10">
    <property type="entry name" value="Winged helix-like DNA-binding domain superfamily/Winged helix DNA-binding domain"/>
    <property type="match status" value="2"/>
</dbReference>
<protein>
    <submittedName>
        <fullName evidence="10">Transcription antiterminator</fullName>
    </submittedName>
</protein>
<evidence type="ECO:0000256" key="1">
    <source>
        <dbReference type="ARBA" id="ARBA00022679"/>
    </source>
</evidence>
<sequence>MKNELVKQLISIIPIDSYITAETLAKKLKISEKTVRIKIKELNKELEKMDIKIDSKSGLGYILINRNNFKLNNFSLNMTNNLEYRIISIFEYLINNNDEYIKADYLCDSLSISKTTLTNTLKIIENNIFYNNLRLERRPNYGIKLIGDEFYIRNCIIEYYLKMCIFEEKYDKELIEKVSSIVVKFTKKHHLKLSEINLENFIQYICVSIIRIGNKKLIEKFDKKILKDIRKEELKLAGLLAKKLEKEYKIKFNYAELIFITLHIISKNLLIYNENQNFIIQNKMSVMVNEMIETIYNNLKIDFRNDFNLRLLLNQHMTPMDIRLRYNILHKNPMLKDIKENYSLAYLIATEANSVLKKYYNKEIPDDEIGFLALLFEISLEEKKEKISKLNILIVCGSGKTTSKLLMCKYKKEFSKYIDNIYATDLINLKDFDFRKVNYVFSTVPITLRIPIPIVYIGLFLETNDIIKVKKALALSENDFIYKYYRKEFFSSKIKGKSKEEVIENICKEIKKYENIPDNFYESILKREESAETDFGNLVAIPHPFEVLTKNTFVYVAVLKEPIFWHKNNVQVVFLVSISDERDNNLIDFYQYTVDFLLNEESVKKLIENKTFENLILLLRNKE</sequence>
<dbReference type="InterPro" id="IPR036634">
    <property type="entry name" value="PRD_sf"/>
</dbReference>
<dbReference type="Gene3D" id="3.40.50.2300">
    <property type="match status" value="1"/>
</dbReference>
<dbReference type="Gene3D" id="1.10.1790.10">
    <property type="entry name" value="PRD domain"/>
    <property type="match status" value="2"/>
</dbReference>
<evidence type="ECO:0000313" key="13">
    <source>
        <dbReference type="Proteomes" id="UP000324336"/>
    </source>
</evidence>
<keyword evidence="1" id="KW-0808">Transferase</keyword>
<evidence type="ECO:0000259" key="7">
    <source>
        <dbReference type="PROSITE" id="PS51094"/>
    </source>
</evidence>
<dbReference type="InterPro" id="IPR013011">
    <property type="entry name" value="PTS_EIIB_2"/>
</dbReference>
<dbReference type="InterPro" id="IPR011608">
    <property type="entry name" value="PRD"/>
</dbReference>
<evidence type="ECO:0000313" key="10">
    <source>
        <dbReference type="EMBL" id="TXJ25180.1"/>
    </source>
</evidence>
<dbReference type="EMBL" id="SAYA01000021">
    <property type="protein sequence ID" value="TXJ25180.1"/>
    <property type="molecule type" value="Genomic_DNA"/>
</dbReference>
<dbReference type="Proteomes" id="UP000322659">
    <property type="component" value="Unassembled WGS sequence"/>
</dbReference>
<evidence type="ECO:0000256" key="3">
    <source>
        <dbReference type="ARBA" id="ARBA00023015"/>
    </source>
</evidence>
<dbReference type="GO" id="GO:0006355">
    <property type="term" value="P:regulation of DNA-templated transcription"/>
    <property type="evidence" value="ECO:0007669"/>
    <property type="project" value="InterPro"/>
</dbReference>
<evidence type="ECO:0000256" key="4">
    <source>
        <dbReference type="ARBA" id="ARBA00023159"/>
    </source>
</evidence>
<dbReference type="PROSITE" id="PS51094">
    <property type="entry name" value="PTS_EIIA_TYPE_2"/>
    <property type="match status" value="1"/>
</dbReference>
<evidence type="ECO:0000256" key="2">
    <source>
        <dbReference type="ARBA" id="ARBA00022737"/>
    </source>
</evidence>
<accession>A0AB38PZL9</accession>
<dbReference type="InterPro" id="IPR002178">
    <property type="entry name" value="PTS_EIIA_type-2_dom"/>
</dbReference>
<dbReference type="PANTHER" id="PTHR30185">
    <property type="entry name" value="CRYPTIC BETA-GLUCOSIDE BGL OPERON ANTITERMINATOR"/>
    <property type="match status" value="1"/>
</dbReference>
<dbReference type="PROSITE" id="PS51099">
    <property type="entry name" value="PTS_EIIB_TYPE_2"/>
    <property type="match status" value="1"/>
</dbReference>
<evidence type="ECO:0000256" key="5">
    <source>
        <dbReference type="ARBA" id="ARBA00023163"/>
    </source>
</evidence>
<dbReference type="EMBL" id="SAXZ01000014">
    <property type="protein sequence ID" value="TXJ31094.1"/>
    <property type="molecule type" value="Genomic_DNA"/>
</dbReference>
<name>A0AB38PZL9_9SPIR</name>
<comment type="caution">
    <text evidence="10">The sequence shown here is derived from an EMBL/GenBank/DDBJ whole genome shotgun (WGS) entry which is preliminary data.</text>
</comment>
<evidence type="ECO:0000256" key="6">
    <source>
        <dbReference type="SAM" id="Coils"/>
    </source>
</evidence>
<keyword evidence="6" id="KW-0175">Coiled coil</keyword>
<evidence type="ECO:0000259" key="9">
    <source>
        <dbReference type="PROSITE" id="PS51372"/>
    </source>
</evidence>
<feature type="domain" description="PRD" evidence="9">
    <location>
        <begin position="169"/>
        <end position="274"/>
    </location>
</feature>
<keyword evidence="5" id="KW-0804">Transcription</keyword>
<dbReference type="AlphaFoldDB" id="A0AB38PZL9"/>
<dbReference type="GO" id="GO:0008982">
    <property type="term" value="F:protein-N(PI)-phosphohistidine-sugar phosphotransferase activity"/>
    <property type="evidence" value="ECO:0007669"/>
    <property type="project" value="InterPro"/>
</dbReference>
<dbReference type="GO" id="GO:0009401">
    <property type="term" value="P:phosphoenolpyruvate-dependent sugar phosphotransferase system"/>
    <property type="evidence" value="ECO:0007669"/>
    <property type="project" value="InterPro"/>
</dbReference>
<dbReference type="SUPFAM" id="SSF46785">
    <property type="entry name" value="Winged helix' DNA-binding domain"/>
    <property type="match status" value="1"/>
</dbReference>
<feature type="domain" description="PTS EIIB type-2" evidence="8">
    <location>
        <begin position="390"/>
        <end position="481"/>
    </location>
</feature>
<dbReference type="SUPFAM" id="SSF55804">
    <property type="entry name" value="Phoshotransferase/anion transport protein"/>
    <property type="match status" value="1"/>
</dbReference>
<dbReference type="InterPro" id="IPR007737">
    <property type="entry name" value="Mga_HTH"/>
</dbReference>
<dbReference type="PANTHER" id="PTHR30185:SF13">
    <property type="entry name" value="LICABCH OPERON REGULATOR-RELATED"/>
    <property type="match status" value="1"/>
</dbReference>
<evidence type="ECO:0000313" key="12">
    <source>
        <dbReference type="Proteomes" id="UP000322659"/>
    </source>
</evidence>
<gene>
    <name evidence="11" type="ORF">EPJ71_10190</name>
    <name evidence="10" type="ORF">EPJ73_06850</name>
</gene>
<keyword evidence="3" id="KW-0805">Transcription regulation</keyword>
<dbReference type="InterPro" id="IPR016152">
    <property type="entry name" value="PTrfase/Anion_transptr"/>
</dbReference>
<dbReference type="InterPro" id="IPR013196">
    <property type="entry name" value="HTH_11"/>
</dbReference>
<organism evidence="10 13">
    <name type="scientific">Brachyspira aalborgi</name>
    <dbReference type="NCBI Taxonomy" id="29522"/>
    <lineage>
        <taxon>Bacteria</taxon>
        <taxon>Pseudomonadati</taxon>
        <taxon>Spirochaetota</taxon>
        <taxon>Spirochaetia</taxon>
        <taxon>Brachyspirales</taxon>
        <taxon>Brachyspiraceae</taxon>
        <taxon>Brachyspira</taxon>
    </lineage>
</organism>
<dbReference type="InterPro" id="IPR036388">
    <property type="entry name" value="WH-like_DNA-bd_sf"/>
</dbReference>
<dbReference type="SUPFAM" id="SSF63520">
    <property type="entry name" value="PTS-regulatory domain, PRD"/>
    <property type="match status" value="2"/>
</dbReference>
<evidence type="ECO:0000259" key="8">
    <source>
        <dbReference type="PROSITE" id="PS51099"/>
    </source>
</evidence>
<dbReference type="Pfam" id="PF00874">
    <property type="entry name" value="PRD"/>
    <property type="match status" value="2"/>
</dbReference>
<feature type="domain" description="PRD" evidence="9">
    <location>
        <begin position="279"/>
        <end position="386"/>
    </location>
</feature>
<dbReference type="Gene3D" id="3.40.930.10">
    <property type="entry name" value="Mannitol-specific EII, Chain A"/>
    <property type="match status" value="1"/>
</dbReference>
<keyword evidence="2" id="KW-0677">Repeat</keyword>
<keyword evidence="12" id="KW-1185">Reference proteome</keyword>
<dbReference type="SUPFAM" id="SSF52794">
    <property type="entry name" value="PTS system IIB component-like"/>
    <property type="match status" value="1"/>
</dbReference>
<dbReference type="RefSeq" id="WP_147558243.1">
    <property type="nucleotide sequence ID" value="NZ_SAXV01000022.1"/>
</dbReference>
<dbReference type="PROSITE" id="PS51372">
    <property type="entry name" value="PRD_2"/>
    <property type="match status" value="2"/>
</dbReference>
<proteinExistence type="predicted"/>